<comment type="caution">
    <text evidence="3">The sequence shown here is derived from an EMBL/GenBank/DDBJ whole genome shotgun (WGS) entry which is preliminary data.</text>
</comment>
<feature type="domain" description="Lectin-like" evidence="2">
    <location>
        <begin position="80"/>
        <end position="212"/>
    </location>
</feature>
<dbReference type="GO" id="GO:0008234">
    <property type="term" value="F:cysteine-type peptidase activity"/>
    <property type="evidence" value="ECO:0007669"/>
    <property type="project" value="InterPro"/>
</dbReference>
<feature type="non-terminal residue" evidence="3">
    <location>
        <position position="1"/>
    </location>
</feature>
<dbReference type="Pfam" id="PF00112">
    <property type="entry name" value="Peptidase_C1"/>
    <property type="match status" value="1"/>
</dbReference>
<dbReference type="InterPro" id="IPR013783">
    <property type="entry name" value="Ig-like_fold"/>
</dbReference>
<dbReference type="SUPFAM" id="SSF49373">
    <property type="entry name" value="Invasin/intimin cell-adhesion fragments"/>
    <property type="match status" value="1"/>
</dbReference>
<dbReference type="Gene3D" id="2.60.40.10">
    <property type="entry name" value="Immunoglobulins"/>
    <property type="match status" value="2"/>
</dbReference>
<dbReference type="Proteomes" id="UP000762703">
    <property type="component" value="Unassembled WGS sequence"/>
</dbReference>
<evidence type="ECO:0000313" key="3">
    <source>
        <dbReference type="EMBL" id="MBE6504591.1"/>
    </source>
</evidence>
<feature type="domain" description="Peptidase C1A papain C-terminal" evidence="1">
    <location>
        <begin position="2"/>
        <end position="49"/>
    </location>
</feature>
<dbReference type="InterPro" id="IPR008964">
    <property type="entry name" value="Invasin/intimin_cell_adhesion"/>
</dbReference>
<dbReference type="InterPro" id="IPR038765">
    <property type="entry name" value="Papain-like_cys_pep_sf"/>
</dbReference>
<evidence type="ECO:0000259" key="2">
    <source>
        <dbReference type="Pfam" id="PF18560"/>
    </source>
</evidence>
<evidence type="ECO:0000259" key="1">
    <source>
        <dbReference type="Pfam" id="PF00112"/>
    </source>
</evidence>
<name>A0A8T3VII6_9EURY</name>
<proteinExistence type="predicted"/>
<accession>A0A8T3VII6</accession>
<dbReference type="Gene3D" id="3.90.70.10">
    <property type="entry name" value="Cysteine proteinases"/>
    <property type="match status" value="1"/>
</dbReference>
<dbReference type="InterPro" id="IPR000668">
    <property type="entry name" value="Peptidase_C1A_C"/>
</dbReference>
<sequence>INHAVTLVGWDDNYPASNFLNPPSGDGAWIIKNSWGTEWGDEGYFYLSYYDTSFNTQNPQQYPYYAAYLFNNTVPYNKNYQTDAGQLNNFVDQYKYFSNTYTALEDDLIAAVGTYFDSDGVDYEFDIYVNGVLKHTQNGVSPFAGYHTIKLTQYVPISANDTFKVVFKSSSLPFEYNSRHHHKENVSFGSVDGVNWEDLGKDNVTAILKVYTIPMESVIIQAEDIVMYYKNGTRFEVKLFDSQGNPFANENITLFINGVSYNRTTDENGSASIAINLNPGNYTCSVSYIGRENYTNSTVENTISVLSTIRGNDLVKIFRNESQYYATFLDGQGNPLAEGTNVTFNINGVFYTRQVNGSEGKAKLNINLEAGKYIITAYHPFNNQTHSNNITVLSRVIDNDDLVKYYRNGSQYVVTILGSDGKVVGAGENVTFNINGVMYTRRTNESGQAKLNINLDPGNYTITAMYNDCRVSNNIEVLPVLFAEDLVKKYGISDQFKALLVDGQGNPFPNQHITFNINGVFYQRTTNDEGYAALNIRLGSPNDSYIITSSFNGTNISNKITIVD</sequence>
<protein>
    <submittedName>
        <fullName evidence="3">Uncharacterized protein</fullName>
    </submittedName>
</protein>
<gene>
    <name evidence="3" type="ORF">E7Z73_02440</name>
</gene>
<reference evidence="3" key="1">
    <citation type="submission" date="2019-04" db="EMBL/GenBank/DDBJ databases">
        <title>Evolution of Biomass-Degrading Anaerobic Consortia Revealed by Metagenomics.</title>
        <authorList>
            <person name="Peng X."/>
        </authorList>
    </citation>
    <scope>NUCLEOTIDE SEQUENCE</scope>
    <source>
        <strain evidence="3">SIG12</strain>
    </source>
</reference>
<dbReference type="AlphaFoldDB" id="A0A8T3VII6"/>
<dbReference type="RefSeq" id="WP_303736239.1">
    <property type="nucleotide sequence ID" value="NZ_SUTE01000019.1"/>
</dbReference>
<dbReference type="SUPFAM" id="SSF54001">
    <property type="entry name" value="Cysteine proteinases"/>
    <property type="match status" value="1"/>
</dbReference>
<evidence type="ECO:0000313" key="4">
    <source>
        <dbReference type="Proteomes" id="UP000762703"/>
    </source>
</evidence>
<dbReference type="SUPFAM" id="SSF49464">
    <property type="entry name" value="Carboxypeptidase regulatory domain-like"/>
    <property type="match status" value="1"/>
</dbReference>
<dbReference type="PROSITE" id="PS00639">
    <property type="entry name" value="THIOL_PROTEASE_HIS"/>
    <property type="match status" value="1"/>
</dbReference>
<dbReference type="EMBL" id="SUTE01000019">
    <property type="protein sequence ID" value="MBE6504591.1"/>
    <property type="molecule type" value="Genomic_DNA"/>
</dbReference>
<organism evidence="3 4">
    <name type="scientific">Methanobrevibacter millerae</name>
    <dbReference type="NCBI Taxonomy" id="230361"/>
    <lineage>
        <taxon>Archaea</taxon>
        <taxon>Methanobacteriati</taxon>
        <taxon>Methanobacteriota</taxon>
        <taxon>Methanomada group</taxon>
        <taxon>Methanobacteria</taxon>
        <taxon>Methanobacteriales</taxon>
        <taxon>Methanobacteriaceae</taxon>
        <taxon>Methanobrevibacter</taxon>
    </lineage>
</organism>
<dbReference type="InterPro" id="IPR008969">
    <property type="entry name" value="CarboxyPept-like_regulatory"/>
</dbReference>
<dbReference type="InterPro" id="IPR025660">
    <property type="entry name" value="Pept_his_AS"/>
</dbReference>
<dbReference type="InterPro" id="IPR040528">
    <property type="entry name" value="Lectin-like"/>
</dbReference>
<dbReference type="Pfam" id="PF18560">
    <property type="entry name" value="Lectin_like"/>
    <property type="match status" value="1"/>
</dbReference>
<dbReference type="GO" id="GO:0006508">
    <property type="term" value="P:proteolysis"/>
    <property type="evidence" value="ECO:0007669"/>
    <property type="project" value="InterPro"/>
</dbReference>